<sequence length="205" mass="22096">MLQQIGLTKIAIGLGLVILIVLGLYFSARRSGEVAVTTGQNQPQVETPAGTPPPPPSPSAPKTSPASGGTIAPKPSKTTPKTPVVMTPEQEKALRDSQRILSATTIRVALEKYFLANKMYPKNVFETSPNYQAVFPRDPIDNENFFYARCSETSYHFGVNLEWGDASLASDSDSGYLCSIDVISGKDDLGCHGESGRKCLDFVVK</sequence>
<keyword evidence="2" id="KW-1133">Transmembrane helix</keyword>
<keyword evidence="2" id="KW-0472">Membrane</keyword>
<keyword evidence="2" id="KW-0812">Transmembrane</keyword>
<feature type="compositionally biased region" description="Pro residues" evidence="1">
    <location>
        <begin position="50"/>
        <end position="59"/>
    </location>
</feature>
<dbReference type="EMBL" id="MHQC01000046">
    <property type="protein sequence ID" value="OGZ93969.1"/>
    <property type="molecule type" value="Genomic_DNA"/>
</dbReference>
<gene>
    <name evidence="3" type="ORF">A2633_00820</name>
</gene>
<feature type="transmembrane region" description="Helical" evidence="2">
    <location>
        <begin position="6"/>
        <end position="26"/>
    </location>
</feature>
<dbReference type="AlphaFoldDB" id="A0A1G2K3F9"/>
<comment type="caution">
    <text evidence="3">The sequence shown here is derived from an EMBL/GenBank/DDBJ whole genome shotgun (WGS) entry which is preliminary data.</text>
</comment>
<evidence type="ECO:0008006" key="5">
    <source>
        <dbReference type="Google" id="ProtNLM"/>
    </source>
</evidence>
<dbReference type="Proteomes" id="UP000177152">
    <property type="component" value="Unassembled WGS sequence"/>
</dbReference>
<evidence type="ECO:0000313" key="3">
    <source>
        <dbReference type="EMBL" id="OGZ93969.1"/>
    </source>
</evidence>
<evidence type="ECO:0000256" key="2">
    <source>
        <dbReference type="SAM" id="Phobius"/>
    </source>
</evidence>
<feature type="region of interest" description="Disordered" evidence="1">
    <location>
        <begin position="37"/>
        <end position="84"/>
    </location>
</feature>
<feature type="compositionally biased region" description="Low complexity" evidence="1">
    <location>
        <begin position="60"/>
        <end position="84"/>
    </location>
</feature>
<name>A0A1G2K3F9_9BACT</name>
<accession>A0A1G2K3F9</accession>
<evidence type="ECO:0000256" key="1">
    <source>
        <dbReference type="SAM" id="MobiDB-lite"/>
    </source>
</evidence>
<proteinExistence type="predicted"/>
<protein>
    <recommendedName>
        <fullName evidence="5">Type II secretion system protein GspG C-terminal domain-containing protein</fullName>
    </recommendedName>
</protein>
<evidence type="ECO:0000313" key="4">
    <source>
        <dbReference type="Proteomes" id="UP000177152"/>
    </source>
</evidence>
<organism evidence="3 4">
    <name type="scientific">Candidatus Sungbacteria bacterium RIFCSPHIGHO2_01_FULL_47_32</name>
    <dbReference type="NCBI Taxonomy" id="1802264"/>
    <lineage>
        <taxon>Bacteria</taxon>
        <taxon>Candidatus Sungiibacteriota</taxon>
    </lineage>
</organism>
<reference evidence="3 4" key="1">
    <citation type="journal article" date="2016" name="Nat. Commun.">
        <title>Thousands of microbial genomes shed light on interconnected biogeochemical processes in an aquifer system.</title>
        <authorList>
            <person name="Anantharaman K."/>
            <person name="Brown C.T."/>
            <person name="Hug L.A."/>
            <person name="Sharon I."/>
            <person name="Castelle C.J."/>
            <person name="Probst A.J."/>
            <person name="Thomas B.C."/>
            <person name="Singh A."/>
            <person name="Wilkins M.J."/>
            <person name="Karaoz U."/>
            <person name="Brodie E.L."/>
            <person name="Williams K.H."/>
            <person name="Hubbard S.S."/>
            <person name="Banfield J.F."/>
        </authorList>
    </citation>
    <scope>NUCLEOTIDE SEQUENCE [LARGE SCALE GENOMIC DNA]</scope>
</reference>